<comment type="caution">
    <text evidence="6">The sequence shown here is derived from an EMBL/GenBank/DDBJ whole genome shotgun (WGS) entry which is preliminary data.</text>
</comment>
<feature type="domain" description="TFIIS N-terminal" evidence="5">
    <location>
        <begin position="336"/>
        <end position="414"/>
    </location>
</feature>
<dbReference type="PROSITE" id="PS51319">
    <property type="entry name" value="TFIIS_N"/>
    <property type="match status" value="1"/>
</dbReference>
<feature type="compositionally biased region" description="Low complexity" evidence="3">
    <location>
        <begin position="208"/>
        <end position="223"/>
    </location>
</feature>
<evidence type="ECO:0000256" key="3">
    <source>
        <dbReference type="SAM" id="MobiDB-lite"/>
    </source>
</evidence>
<dbReference type="GO" id="GO:0072357">
    <property type="term" value="C:PTW/PP1 phosphatase complex"/>
    <property type="evidence" value="ECO:0007669"/>
    <property type="project" value="TreeGrafter"/>
</dbReference>
<dbReference type="SUPFAM" id="SSF47676">
    <property type="entry name" value="Conserved domain common to transcription factors TFIIS, elongin A, CRSP70"/>
    <property type="match status" value="1"/>
</dbReference>
<feature type="compositionally biased region" description="Basic residues" evidence="3">
    <location>
        <begin position="813"/>
        <end position="822"/>
    </location>
</feature>
<keyword evidence="7" id="KW-1185">Reference proteome</keyword>
<dbReference type="InterPro" id="IPR000571">
    <property type="entry name" value="Znf_CCCH"/>
</dbReference>
<feature type="region of interest" description="Disordered" evidence="3">
    <location>
        <begin position="414"/>
        <end position="561"/>
    </location>
</feature>
<feature type="region of interest" description="Disordered" evidence="3">
    <location>
        <begin position="1"/>
        <end position="77"/>
    </location>
</feature>
<feature type="compositionally biased region" description="Pro residues" evidence="3">
    <location>
        <begin position="136"/>
        <end position="145"/>
    </location>
</feature>
<dbReference type="EMBL" id="JAGFBS010000016">
    <property type="protein sequence ID" value="KAG6375017.1"/>
    <property type="molecule type" value="Genomic_DNA"/>
</dbReference>
<dbReference type="GO" id="GO:0008270">
    <property type="term" value="F:zinc ion binding"/>
    <property type="evidence" value="ECO:0007669"/>
    <property type="project" value="UniProtKB-KW"/>
</dbReference>
<dbReference type="Gene3D" id="1.20.930.10">
    <property type="entry name" value="Conserved domain common to transcription factors TFIIS, elongin A, CRSP70"/>
    <property type="match status" value="1"/>
</dbReference>
<feature type="compositionally biased region" description="Low complexity" evidence="3">
    <location>
        <begin position="436"/>
        <end position="453"/>
    </location>
</feature>
<dbReference type="GO" id="GO:0000785">
    <property type="term" value="C:chromatin"/>
    <property type="evidence" value="ECO:0007669"/>
    <property type="project" value="TreeGrafter"/>
</dbReference>
<feature type="region of interest" description="Disordered" evidence="3">
    <location>
        <begin position="123"/>
        <end position="188"/>
    </location>
</feature>
<feature type="compositionally biased region" description="Low complexity" evidence="3">
    <location>
        <begin position="1"/>
        <end position="17"/>
    </location>
</feature>
<reference evidence="6" key="1">
    <citation type="submission" date="2021-03" db="EMBL/GenBank/DDBJ databases">
        <title>Evolutionary innovations through gain and loss of genes in the ectomycorrhizal Boletales.</title>
        <authorList>
            <person name="Wu G."/>
            <person name="Miyauchi S."/>
            <person name="Morin E."/>
            <person name="Yang Z.-L."/>
            <person name="Xu J."/>
            <person name="Martin F.M."/>
        </authorList>
    </citation>
    <scope>NUCLEOTIDE SEQUENCE</scope>
    <source>
        <strain evidence="6">BR01</strain>
    </source>
</reference>
<dbReference type="Proteomes" id="UP000683000">
    <property type="component" value="Unassembled WGS sequence"/>
</dbReference>
<accession>A0A8I2YP29</accession>
<dbReference type="PANTHER" id="PTHR46557:SF1">
    <property type="entry name" value="SERINE_THREONINE-PROTEIN PHOSPHATASE 1 REGULATORY SUBUNIT 10"/>
    <property type="match status" value="1"/>
</dbReference>
<dbReference type="GO" id="GO:0008157">
    <property type="term" value="F:protein phosphatase 1 binding"/>
    <property type="evidence" value="ECO:0007669"/>
    <property type="project" value="TreeGrafter"/>
</dbReference>
<feature type="compositionally biased region" description="Polar residues" evidence="3">
    <location>
        <begin position="39"/>
        <end position="50"/>
    </location>
</feature>
<evidence type="ECO:0000259" key="5">
    <source>
        <dbReference type="PROSITE" id="PS51319"/>
    </source>
</evidence>
<feature type="region of interest" description="Disordered" evidence="3">
    <location>
        <begin position="205"/>
        <end position="227"/>
    </location>
</feature>
<evidence type="ECO:0000313" key="7">
    <source>
        <dbReference type="Proteomes" id="UP000683000"/>
    </source>
</evidence>
<dbReference type="PROSITE" id="PS50103">
    <property type="entry name" value="ZF_C3H1"/>
    <property type="match status" value="1"/>
</dbReference>
<dbReference type="OrthoDB" id="6159439at2759"/>
<evidence type="ECO:0000256" key="2">
    <source>
        <dbReference type="PROSITE-ProRule" id="PRU00723"/>
    </source>
</evidence>
<organism evidence="6 7">
    <name type="scientific">Boletus reticuloceps</name>
    <dbReference type="NCBI Taxonomy" id="495285"/>
    <lineage>
        <taxon>Eukaryota</taxon>
        <taxon>Fungi</taxon>
        <taxon>Dikarya</taxon>
        <taxon>Basidiomycota</taxon>
        <taxon>Agaricomycotina</taxon>
        <taxon>Agaricomycetes</taxon>
        <taxon>Agaricomycetidae</taxon>
        <taxon>Boletales</taxon>
        <taxon>Boletineae</taxon>
        <taxon>Boletaceae</taxon>
        <taxon>Boletoideae</taxon>
        <taxon>Boletus</taxon>
    </lineage>
</organism>
<feature type="region of interest" description="Disordered" evidence="3">
    <location>
        <begin position="809"/>
        <end position="836"/>
    </location>
</feature>
<feature type="compositionally biased region" description="Polar residues" evidence="3">
    <location>
        <begin position="123"/>
        <end position="135"/>
    </location>
</feature>
<evidence type="ECO:0000313" key="6">
    <source>
        <dbReference type="EMBL" id="KAG6375017.1"/>
    </source>
</evidence>
<feature type="compositionally biased region" description="Low complexity" evidence="3">
    <location>
        <begin position="64"/>
        <end position="75"/>
    </location>
</feature>
<feature type="domain" description="C3H1-type" evidence="4">
    <location>
        <begin position="832"/>
        <end position="882"/>
    </location>
</feature>
<sequence length="883" mass="95377">MDSMYPNVPNQWPQNVPDSQHVHVDGAPPSNDDWKDRSAPNTSAGGSTAAQPLDLSDFGLGDIPGPTSTSTSISSPPQPYYAHPYQSFYISTVPAPYNAMAYGSMSWTGASAPLPLSSYSTLNGATTSTSQQQIASPPPLPPPQPQLMIDPALTTISDTETPRPYSQSSSQVVPTTQQTPRQQQPQYQYQQPTLSINPSYVLPSHFYSHSPQHQHAQSQSQPATLSPHVLHSPSTSMAGILSSFYSPSTSSASTSTSALLINPQARKDKFSADIRPLLQPHSFTGAGAVNSLVSHIDDFGSQDIDPITRLEILTKIRDNAGNHYFRAWLENLTAMDITREWLKVGLMAKSDSILVETIMPLLHIVDRLPMTIDSLKASKLGKIIVKLVKEPPAPAIKDMASNLERKWRLLVETATKQAESNPTEDVKIKKRKLSEPPAAKAPPAKKAAVTPAPSSKVTVKKEAKPVSLPVKDSRSDSSFFSAPKPKPKLPSFKKAPVSVKKEPDTNVAQPSSIDPFQEALKSMGKGRKSSPVVSTPPPVPAASTPPITNATGKTKRKTVSWAPEGQLESIRLIERAVYDDDPVDGIHTTHSLRDLDRGEGAALHAHLFEELIDWTDPITIDIPIDIELTPRGLESVEKTAQEEREQTALGALYMNAAQIPDSPAEFAATMSEEDVDASVKMMTVGAESDIVFWSGIAQTPQVSVADLVNQLAAGGVDHPMDGSTVGGGGVPVVFDPHILSSIPPEQMQQLMQQAQALLNPGQASGGGGQPPPFGGASQVPDWNVPGQFQELGQEFGEDDASVRARWAADRGRGRGMRGRGGRGRGDEGSYRSSKRRPCSFFAEGRRASITFECETGKKTDAPVFRDRRCRYGDQCDFSHEPIF</sequence>
<dbReference type="GO" id="GO:0005634">
    <property type="term" value="C:nucleus"/>
    <property type="evidence" value="ECO:0007669"/>
    <property type="project" value="UniProtKB-SubCell"/>
</dbReference>
<dbReference type="AlphaFoldDB" id="A0A8I2YP29"/>
<feature type="compositionally biased region" description="Low complexity" evidence="3">
    <location>
        <begin position="476"/>
        <end position="496"/>
    </location>
</feature>
<feature type="region of interest" description="Disordered" evidence="3">
    <location>
        <begin position="760"/>
        <end position="783"/>
    </location>
</feature>
<name>A0A8I2YP29_9AGAM</name>
<protein>
    <recommendedName>
        <fullName evidence="8">Serine/threonine-protein phosphatase 1 regulatory subunit 10</fullName>
    </recommendedName>
</protein>
<dbReference type="InterPro" id="IPR035441">
    <property type="entry name" value="TFIIS/LEDGF_dom_sf"/>
</dbReference>
<keyword evidence="2" id="KW-0863">Zinc-finger</keyword>
<evidence type="ECO:0000259" key="4">
    <source>
        <dbReference type="PROSITE" id="PS50103"/>
    </source>
</evidence>
<feature type="compositionally biased region" description="Low complexity" evidence="3">
    <location>
        <begin position="162"/>
        <end position="188"/>
    </location>
</feature>
<evidence type="ECO:0008006" key="8">
    <source>
        <dbReference type="Google" id="ProtNLM"/>
    </source>
</evidence>
<keyword evidence="1" id="KW-0539">Nucleus</keyword>
<dbReference type="InterPro" id="IPR017923">
    <property type="entry name" value="TFIIS_N"/>
</dbReference>
<keyword evidence="2" id="KW-0479">Metal-binding</keyword>
<proteinExistence type="predicted"/>
<keyword evidence="2" id="KW-0862">Zinc</keyword>
<feature type="compositionally biased region" description="Polar residues" evidence="3">
    <location>
        <begin position="414"/>
        <end position="423"/>
    </location>
</feature>
<gene>
    <name evidence="6" type="ORF">JVT61DRAFT_3796</name>
</gene>
<comment type="subcellular location">
    <subcellularLocation>
        <location evidence="1">Nucleus</location>
    </subcellularLocation>
</comment>
<dbReference type="Pfam" id="PF08711">
    <property type="entry name" value="Med26"/>
    <property type="match status" value="1"/>
</dbReference>
<evidence type="ECO:0000256" key="1">
    <source>
        <dbReference type="PROSITE-ProRule" id="PRU00649"/>
    </source>
</evidence>
<dbReference type="PANTHER" id="PTHR46557">
    <property type="entry name" value="SERINE/THREONINE-PROTEIN PHOSPHATASE 1 REGULATORY SUBUNIT 10-RELATED"/>
    <property type="match status" value="1"/>
</dbReference>
<feature type="zinc finger region" description="C3H1-type" evidence="2">
    <location>
        <begin position="832"/>
        <end position="882"/>
    </location>
</feature>